<name>A0ACB9DFM0_9ASTR</name>
<gene>
    <name evidence="1" type="ORF">L1987_58376</name>
</gene>
<evidence type="ECO:0000313" key="1">
    <source>
        <dbReference type="EMBL" id="KAI3745266.1"/>
    </source>
</evidence>
<organism evidence="1 2">
    <name type="scientific">Smallanthus sonchifolius</name>
    <dbReference type="NCBI Taxonomy" id="185202"/>
    <lineage>
        <taxon>Eukaryota</taxon>
        <taxon>Viridiplantae</taxon>
        <taxon>Streptophyta</taxon>
        <taxon>Embryophyta</taxon>
        <taxon>Tracheophyta</taxon>
        <taxon>Spermatophyta</taxon>
        <taxon>Magnoliopsida</taxon>
        <taxon>eudicotyledons</taxon>
        <taxon>Gunneridae</taxon>
        <taxon>Pentapetalae</taxon>
        <taxon>asterids</taxon>
        <taxon>campanulids</taxon>
        <taxon>Asterales</taxon>
        <taxon>Asteraceae</taxon>
        <taxon>Asteroideae</taxon>
        <taxon>Heliantheae alliance</taxon>
        <taxon>Millerieae</taxon>
        <taxon>Smallanthus</taxon>
    </lineage>
</organism>
<accession>A0ACB9DFM0</accession>
<evidence type="ECO:0000313" key="2">
    <source>
        <dbReference type="Proteomes" id="UP001056120"/>
    </source>
</evidence>
<proteinExistence type="predicted"/>
<comment type="caution">
    <text evidence="1">The sequence shown here is derived from an EMBL/GenBank/DDBJ whole genome shotgun (WGS) entry which is preliminary data.</text>
</comment>
<reference evidence="1 2" key="2">
    <citation type="journal article" date="2022" name="Mol. Ecol. Resour.">
        <title>The genomes of chicory, endive, great burdock and yacon provide insights into Asteraceae paleo-polyploidization history and plant inulin production.</title>
        <authorList>
            <person name="Fan W."/>
            <person name="Wang S."/>
            <person name="Wang H."/>
            <person name="Wang A."/>
            <person name="Jiang F."/>
            <person name="Liu H."/>
            <person name="Zhao H."/>
            <person name="Xu D."/>
            <person name="Zhang Y."/>
        </authorList>
    </citation>
    <scope>NUCLEOTIDE SEQUENCE [LARGE SCALE GENOMIC DNA]</scope>
    <source>
        <strain evidence="2">cv. Yunnan</strain>
        <tissue evidence="1">Leaves</tissue>
    </source>
</reference>
<sequence>MRTFFPALILLCSIFSVQLNAQNLGFRCTNPSTTTCNSLIDYRLPNTTTLAAVKDLFDIKNLRSLLDANNFPIDTPETTTVKASEILKIPFPCLCRNGTGISNRRPFYTVVSGDGLDHIAVDVFSRLVTYPQIQNVNGIPDADNISVDQELWIPLPCSCDDVDGQAALHYGHLVAAGSTVAGIAAEFDTTESTLLELNGMSNSSQLMANTILDVPLKVCTTIVRNVSMDYPLLVPNGTHTFTANGCVRCQCDAANNWILNCESSGIIRRNGETCPSTQCPGTSFDLGNTTADSGCNRSRCAYGGYRDNTIYTDLTQESTCSPPGGSNNSNGSPSGNGSNGLRWSFILGVSLIVLHHLSW</sequence>
<reference evidence="2" key="1">
    <citation type="journal article" date="2022" name="Mol. Ecol. Resour.">
        <title>The genomes of chicory, endive, great burdock and yacon provide insights into Asteraceae palaeo-polyploidization history and plant inulin production.</title>
        <authorList>
            <person name="Fan W."/>
            <person name="Wang S."/>
            <person name="Wang H."/>
            <person name="Wang A."/>
            <person name="Jiang F."/>
            <person name="Liu H."/>
            <person name="Zhao H."/>
            <person name="Xu D."/>
            <person name="Zhang Y."/>
        </authorList>
    </citation>
    <scope>NUCLEOTIDE SEQUENCE [LARGE SCALE GENOMIC DNA]</scope>
    <source>
        <strain evidence="2">cv. Yunnan</strain>
    </source>
</reference>
<dbReference type="EMBL" id="CM042036">
    <property type="protein sequence ID" value="KAI3745266.1"/>
    <property type="molecule type" value="Genomic_DNA"/>
</dbReference>
<dbReference type="Proteomes" id="UP001056120">
    <property type="component" value="Linkage Group LG19"/>
</dbReference>
<protein>
    <submittedName>
        <fullName evidence="1">Uncharacterized protein</fullName>
    </submittedName>
</protein>
<keyword evidence="2" id="KW-1185">Reference proteome</keyword>